<accession>A0ABP9DHB9</accession>
<dbReference type="PANTHER" id="PTHR13696:SF52">
    <property type="entry name" value="PARA FAMILY PROTEIN CT_582"/>
    <property type="match status" value="1"/>
</dbReference>
<evidence type="ECO:0000259" key="1">
    <source>
        <dbReference type="Pfam" id="PF13614"/>
    </source>
</evidence>
<dbReference type="SUPFAM" id="SSF52540">
    <property type="entry name" value="P-loop containing nucleoside triphosphate hydrolases"/>
    <property type="match status" value="1"/>
</dbReference>
<name>A0ABP9DHB9_9BACT</name>
<proteinExistence type="predicted"/>
<reference evidence="3" key="1">
    <citation type="journal article" date="2019" name="Int. J. Syst. Evol. Microbiol.">
        <title>The Global Catalogue of Microorganisms (GCM) 10K type strain sequencing project: providing services to taxonomists for standard genome sequencing and annotation.</title>
        <authorList>
            <consortium name="The Broad Institute Genomics Platform"/>
            <consortium name="The Broad Institute Genome Sequencing Center for Infectious Disease"/>
            <person name="Wu L."/>
            <person name="Ma J."/>
        </authorList>
    </citation>
    <scope>NUCLEOTIDE SEQUENCE [LARGE SCALE GENOMIC DNA]</scope>
    <source>
        <strain evidence="3">JCM 18326</strain>
    </source>
</reference>
<sequence length="260" mass="28508">MNHNTTTQIIAVANQKGGTGKTTTVVNLGAALAQEGYKVLLLDLDPQASLTFHLGAHHHATSPILEVFEGNKALSDRFLKRENMTLSPADHSLSNVEEYLLQSESREYHLKKSLDSVVSEYDYILMDCGPTLSMLTINALVASNQVLIPLELEVLSLHGLSKMAETIFNVKEIHNSTLKVLGVLPVMVDMRRNVTSEVLDFLKDNFGFPLFPSIGVDVRVVESPSFGQSVVQYAPSSAVTIAYKNLATMVIKSTPTAHHY</sequence>
<gene>
    <name evidence="2" type="ORF">GCM10023331_33840</name>
</gene>
<evidence type="ECO:0000313" key="2">
    <source>
        <dbReference type="EMBL" id="GAA4846288.1"/>
    </source>
</evidence>
<dbReference type="InterPro" id="IPR027417">
    <property type="entry name" value="P-loop_NTPase"/>
</dbReference>
<feature type="domain" description="AAA" evidence="1">
    <location>
        <begin position="8"/>
        <end position="180"/>
    </location>
</feature>
<dbReference type="RefSeq" id="WP_345373951.1">
    <property type="nucleotide sequence ID" value="NZ_BAABJX010000053.1"/>
</dbReference>
<dbReference type="InterPro" id="IPR050678">
    <property type="entry name" value="DNA_Partitioning_ATPase"/>
</dbReference>
<dbReference type="Proteomes" id="UP001500298">
    <property type="component" value="Unassembled WGS sequence"/>
</dbReference>
<organism evidence="2 3">
    <name type="scientific">Algivirga pacifica</name>
    <dbReference type="NCBI Taxonomy" id="1162670"/>
    <lineage>
        <taxon>Bacteria</taxon>
        <taxon>Pseudomonadati</taxon>
        <taxon>Bacteroidota</taxon>
        <taxon>Cytophagia</taxon>
        <taxon>Cytophagales</taxon>
        <taxon>Flammeovirgaceae</taxon>
        <taxon>Algivirga</taxon>
    </lineage>
</organism>
<protein>
    <submittedName>
        <fullName evidence="2">AAA family ATPase</fullName>
    </submittedName>
</protein>
<comment type="caution">
    <text evidence="2">The sequence shown here is derived from an EMBL/GenBank/DDBJ whole genome shotgun (WGS) entry which is preliminary data.</text>
</comment>
<dbReference type="InterPro" id="IPR025669">
    <property type="entry name" value="AAA_dom"/>
</dbReference>
<evidence type="ECO:0000313" key="3">
    <source>
        <dbReference type="Proteomes" id="UP001500298"/>
    </source>
</evidence>
<dbReference type="EMBL" id="BAABJX010000053">
    <property type="protein sequence ID" value="GAA4846288.1"/>
    <property type="molecule type" value="Genomic_DNA"/>
</dbReference>
<keyword evidence="3" id="KW-1185">Reference proteome</keyword>
<dbReference type="CDD" id="cd02042">
    <property type="entry name" value="ParAB_family"/>
    <property type="match status" value="1"/>
</dbReference>
<dbReference type="Gene3D" id="3.40.50.300">
    <property type="entry name" value="P-loop containing nucleotide triphosphate hydrolases"/>
    <property type="match status" value="1"/>
</dbReference>
<dbReference type="Pfam" id="PF13614">
    <property type="entry name" value="AAA_31"/>
    <property type="match status" value="1"/>
</dbReference>
<dbReference type="PANTHER" id="PTHR13696">
    <property type="entry name" value="P-LOOP CONTAINING NUCLEOSIDE TRIPHOSPHATE HYDROLASE"/>
    <property type="match status" value="1"/>
</dbReference>